<organism evidence="1 2">
    <name type="scientific">Leptotrombidium deliense</name>
    <dbReference type="NCBI Taxonomy" id="299467"/>
    <lineage>
        <taxon>Eukaryota</taxon>
        <taxon>Metazoa</taxon>
        <taxon>Ecdysozoa</taxon>
        <taxon>Arthropoda</taxon>
        <taxon>Chelicerata</taxon>
        <taxon>Arachnida</taxon>
        <taxon>Acari</taxon>
        <taxon>Acariformes</taxon>
        <taxon>Trombidiformes</taxon>
        <taxon>Prostigmata</taxon>
        <taxon>Anystina</taxon>
        <taxon>Parasitengona</taxon>
        <taxon>Trombiculoidea</taxon>
        <taxon>Trombiculidae</taxon>
        <taxon>Leptotrombidium</taxon>
    </lineage>
</organism>
<sequence length="337" mass="38855">MASNSFDDFSAENDVENFLHSIDLGYAIPAFREHNISFMHLVHIKDDKYLSLFFKLQAHKAIFLEAVSKLDIPIESTPPNSVELRSIAPRKNKRHHGQIANFPVNYTIPVLEPWMEELLEQKGSWSLAQKRTLAKLYFNDLVKCFTCELPKNFADFVLKPLVTKYPHMKCEYGYSPCIELKNHILKLYRDMRKQNKKDGTITCKDCLENELMGVKRYGKRKQLFITSTQSSARAENIEFSKANEVEMNEVEEATVVNTDDFSAENNSEYVNIVSLESASNPQSYTVTVRPSKKKVHGKVVNKIEFPKGSRSETLQQYINERPFLREEKGVSVWSNVK</sequence>
<comment type="caution">
    <text evidence="1">The sequence shown here is derived from an EMBL/GenBank/DDBJ whole genome shotgun (WGS) entry which is preliminary data.</text>
</comment>
<dbReference type="Proteomes" id="UP000288716">
    <property type="component" value="Unassembled WGS sequence"/>
</dbReference>
<dbReference type="SUPFAM" id="SSF47769">
    <property type="entry name" value="SAM/Pointed domain"/>
    <property type="match status" value="1"/>
</dbReference>
<dbReference type="EMBL" id="NCKV01017394">
    <property type="protein sequence ID" value="RWS20461.1"/>
    <property type="molecule type" value="Genomic_DNA"/>
</dbReference>
<dbReference type="VEuPathDB" id="VectorBase:LDEU011579"/>
<proteinExistence type="predicted"/>
<gene>
    <name evidence="1" type="ORF">B4U80_14268</name>
</gene>
<accession>A0A443RYN8</accession>
<protein>
    <submittedName>
        <fullName evidence="1">Uncharacterized protein</fullName>
    </submittedName>
</protein>
<name>A0A443RYN8_9ACAR</name>
<evidence type="ECO:0000313" key="2">
    <source>
        <dbReference type="Proteomes" id="UP000288716"/>
    </source>
</evidence>
<keyword evidence="2" id="KW-1185">Reference proteome</keyword>
<dbReference type="InterPro" id="IPR013761">
    <property type="entry name" value="SAM/pointed_sf"/>
</dbReference>
<dbReference type="AlphaFoldDB" id="A0A443RYN8"/>
<reference evidence="1 2" key="1">
    <citation type="journal article" date="2018" name="Gigascience">
        <title>Genomes of trombidid mites reveal novel predicted allergens and laterally-transferred genes associated with secondary metabolism.</title>
        <authorList>
            <person name="Dong X."/>
            <person name="Chaisiri K."/>
            <person name="Xia D."/>
            <person name="Armstrong S.D."/>
            <person name="Fang Y."/>
            <person name="Donnelly M.J."/>
            <person name="Kadowaki T."/>
            <person name="McGarry J.W."/>
            <person name="Darby A.C."/>
            <person name="Makepeace B.L."/>
        </authorList>
    </citation>
    <scope>NUCLEOTIDE SEQUENCE [LARGE SCALE GENOMIC DNA]</scope>
    <source>
        <strain evidence="1">UoL-UT</strain>
    </source>
</reference>
<dbReference type="Gene3D" id="1.10.150.50">
    <property type="entry name" value="Transcription Factor, Ets-1"/>
    <property type="match status" value="1"/>
</dbReference>
<evidence type="ECO:0000313" key="1">
    <source>
        <dbReference type="EMBL" id="RWS20461.1"/>
    </source>
</evidence>